<dbReference type="SUPFAM" id="SSF103025">
    <property type="entry name" value="Folate-binding domain"/>
    <property type="match status" value="1"/>
</dbReference>
<comment type="caution">
    <text evidence="2">The sequence shown here is derived from an EMBL/GenBank/DDBJ whole genome shotgun (WGS) entry which is preliminary data.</text>
</comment>
<dbReference type="Gene3D" id="3.30.1360.120">
    <property type="entry name" value="Probable tRNA modification gtpase trme, domain 1"/>
    <property type="match status" value="1"/>
</dbReference>
<dbReference type="InterPro" id="IPR007375">
    <property type="entry name" value="SoxG"/>
</dbReference>
<organism evidence="2 3">
    <name type="scientific">Methylobacterium radiotolerans</name>
    <dbReference type="NCBI Taxonomy" id="31998"/>
    <lineage>
        <taxon>Bacteria</taxon>
        <taxon>Pseudomonadati</taxon>
        <taxon>Pseudomonadota</taxon>
        <taxon>Alphaproteobacteria</taxon>
        <taxon>Hyphomicrobiales</taxon>
        <taxon>Methylobacteriaceae</taxon>
        <taxon>Methylobacterium</taxon>
    </lineage>
</organism>
<sequence length="229" mass="23835">MLETRYRAARALPLGALPRPASTGSGVSVRPAGAEARFSLRARLGTRALSDEVDTGSSESAAQQRLRDASRPNVVGRSSSAVPKLAGLALDAPINTVGTAGEVWLARLGPDEWLVGGSEADADLLQGRIHEALAGLPHSLVDVSHRNVGIDVAGAQAAAVLNAGCPLDLSEAAFPPGRATRTLLGKAEIVLIRATDAPLYRVECWRSFSTYVHGFLNEAVFGVEGSAAH</sequence>
<dbReference type="Pfam" id="PF04268">
    <property type="entry name" value="SoxG"/>
    <property type="match status" value="1"/>
</dbReference>
<gene>
    <name evidence="2" type="ORF">MRSR164_23470</name>
</gene>
<accession>A0ABU7TGK1</accession>
<name>A0ABU7TGK1_9HYPH</name>
<keyword evidence="3" id="KW-1185">Reference proteome</keyword>
<proteinExistence type="predicted"/>
<dbReference type="EMBL" id="MLBY01000005">
    <property type="protein sequence ID" value="MEE7459640.1"/>
    <property type="molecule type" value="Genomic_DNA"/>
</dbReference>
<dbReference type="Gene3D" id="3.30.70.1520">
    <property type="entry name" value="Heterotetrameric sarcosine oxidase"/>
    <property type="match status" value="1"/>
</dbReference>
<evidence type="ECO:0000313" key="3">
    <source>
        <dbReference type="Proteomes" id="UP001349262"/>
    </source>
</evidence>
<dbReference type="InterPro" id="IPR027266">
    <property type="entry name" value="TrmE/GcvT-like"/>
</dbReference>
<evidence type="ECO:0000313" key="2">
    <source>
        <dbReference type="EMBL" id="MEE7459640.1"/>
    </source>
</evidence>
<dbReference type="Proteomes" id="UP001349262">
    <property type="component" value="Unassembled WGS sequence"/>
</dbReference>
<reference evidence="2 3" key="1">
    <citation type="journal article" date="2012" name="Genet. Mol. Biol.">
        <title>Analysis of 16S rRNA and mxaF genes revealing insights into Methylobacterium niche-specific plant association.</title>
        <authorList>
            <person name="Dourado M.N."/>
            <person name="Andreote F.D."/>
            <person name="Dini-Andreote F."/>
            <person name="Conti R."/>
            <person name="Araujo J.M."/>
            <person name="Araujo W.L."/>
        </authorList>
    </citation>
    <scope>NUCLEOTIDE SEQUENCE [LARGE SCALE GENOMIC DNA]</scope>
    <source>
        <strain evidence="2 3">SR1.6/4</strain>
    </source>
</reference>
<feature type="region of interest" description="Disordered" evidence="1">
    <location>
        <begin position="49"/>
        <end position="77"/>
    </location>
</feature>
<protein>
    <submittedName>
        <fullName evidence="2">Sarcosine oxidase subunit gamma</fullName>
    </submittedName>
</protein>
<evidence type="ECO:0000256" key="1">
    <source>
        <dbReference type="SAM" id="MobiDB-lite"/>
    </source>
</evidence>